<accession>A0ABU3WNW3</accession>
<proteinExistence type="predicted"/>
<sequence>MGTPARHGRSEAVTAAPAEAVWRIITDVTRIGEWSHECRAAHWIGADRRAAPGVRFRGTNRSGIFVWTRSCRFTAVDPPRSLAWRTVGLWGKVDSTVWRIDLNPNGTGTRIVQSYEVVHVAPGLDRVYWLLVRAHRDRRNALADDLQRLARLAEASGSRQAA</sequence>
<gene>
    <name evidence="1" type="ORF">F8M49_07450</name>
</gene>
<dbReference type="SUPFAM" id="SSF55961">
    <property type="entry name" value="Bet v1-like"/>
    <property type="match status" value="1"/>
</dbReference>
<organism evidence="1 2">
    <name type="scientific">Rhodococcus zopfii</name>
    <dbReference type="NCBI Taxonomy" id="43772"/>
    <lineage>
        <taxon>Bacteria</taxon>
        <taxon>Bacillati</taxon>
        <taxon>Actinomycetota</taxon>
        <taxon>Actinomycetes</taxon>
        <taxon>Mycobacteriales</taxon>
        <taxon>Nocardiaceae</taxon>
        <taxon>Rhodococcus</taxon>
    </lineage>
</organism>
<dbReference type="CDD" id="cd07812">
    <property type="entry name" value="SRPBCC"/>
    <property type="match status" value="1"/>
</dbReference>
<evidence type="ECO:0000313" key="1">
    <source>
        <dbReference type="EMBL" id="MDV2475294.1"/>
    </source>
</evidence>
<dbReference type="Pfam" id="PF10604">
    <property type="entry name" value="Polyketide_cyc2"/>
    <property type="match status" value="1"/>
</dbReference>
<evidence type="ECO:0000313" key="2">
    <source>
        <dbReference type="Proteomes" id="UP001275440"/>
    </source>
</evidence>
<name>A0ABU3WNW3_9NOCA</name>
<dbReference type="Proteomes" id="UP001275440">
    <property type="component" value="Unassembled WGS sequence"/>
</dbReference>
<reference evidence="1 2" key="1">
    <citation type="submission" date="2019-10" db="EMBL/GenBank/DDBJ databases">
        <title>Draft Genome Assembly of Rhodococcus zopfii DSM44189.</title>
        <authorList>
            <person name="Sutton J.M."/>
            <person name="Akob D.M."/>
            <person name="Bushman T.J."/>
        </authorList>
    </citation>
    <scope>NUCLEOTIDE SEQUENCE [LARGE SCALE GENOMIC DNA]</scope>
    <source>
        <strain evidence="1 2">DSM 44189</strain>
    </source>
</reference>
<dbReference type="InterPro" id="IPR019587">
    <property type="entry name" value="Polyketide_cyclase/dehydratase"/>
</dbReference>
<keyword evidence="2" id="KW-1185">Reference proteome</keyword>
<dbReference type="EMBL" id="WBMO01000001">
    <property type="protein sequence ID" value="MDV2475294.1"/>
    <property type="molecule type" value="Genomic_DNA"/>
</dbReference>
<dbReference type="Gene3D" id="3.30.530.20">
    <property type="match status" value="1"/>
</dbReference>
<comment type="caution">
    <text evidence="1">The sequence shown here is derived from an EMBL/GenBank/DDBJ whole genome shotgun (WGS) entry which is preliminary data.</text>
</comment>
<dbReference type="InterPro" id="IPR023393">
    <property type="entry name" value="START-like_dom_sf"/>
</dbReference>
<protein>
    <submittedName>
        <fullName evidence="1">SRPBCC family protein</fullName>
    </submittedName>
</protein>